<dbReference type="Gene3D" id="3.40.1350.10">
    <property type="match status" value="1"/>
</dbReference>
<dbReference type="PANTHER" id="PTHR34039:SF1">
    <property type="entry name" value="UPF0102 PROTEIN YRAN"/>
    <property type="match status" value="1"/>
</dbReference>
<reference evidence="3" key="1">
    <citation type="submission" date="2016-10" db="EMBL/GenBank/DDBJ databases">
        <authorList>
            <person name="Varghese N."/>
            <person name="Submissions S."/>
        </authorList>
    </citation>
    <scope>NUCLEOTIDE SEQUENCE [LARGE SCALE GENOMIC DNA]</scope>
    <source>
        <strain evidence="3">CGMCC 4.5579</strain>
    </source>
</reference>
<accession>A0A1I5KIP9</accession>
<sequence length="99" mass="11414">MRVLSRNWRCRAGELDLVATDYRGLIVCEVKTRSGDGFGAPEEAVTQEKVHRLWRLAHEWKRHHNLRCWCPLRFDVIAVSAPPGAPWTLRHFPAVGAER</sequence>
<dbReference type="GO" id="GO:0003676">
    <property type="term" value="F:nucleic acid binding"/>
    <property type="evidence" value="ECO:0007669"/>
    <property type="project" value="InterPro"/>
</dbReference>
<dbReference type="Proteomes" id="UP000198727">
    <property type="component" value="Unassembled WGS sequence"/>
</dbReference>
<protein>
    <submittedName>
        <fullName evidence="2">Putative endonuclease</fullName>
    </submittedName>
</protein>
<dbReference type="EMBL" id="FOWW01000001">
    <property type="protein sequence ID" value="SFO84703.1"/>
    <property type="molecule type" value="Genomic_DNA"/>
</dbReference>
<proteinExistence type="inferred from homology"/>
<evidence type="ECO:0000313" key="3">
    <source>
        <dbReference type="Proteomes" id="UP000198727"/>
    </source>
</evidence>
<dbReference type="InterPro" id="IPR011335">
    <property type="entry name" value="Restrct_endonuc-II-like"/>
</dbReference>
<organism evidence="2 3">
    <name type="scientific">Amycolatopsis arida</name>
    <dbReference type="NCBI Taxonomy" id="587909"/>
    <lineage>
        <taxon>Bacteria</taxon>
        <taxon>Bacillati</taxon>
        <taxon>Actinomycetota</taxon>
        <taxon>Actinomycetes</taxon>
        <taxon>Pseudonocardiales</taxon>
        <taxon>Pseudonocardiaceae</taxon>
        <taxon>Amycolatopsis</taxon>
    </lineage>
</organism>
<comment type="similarity">
    <text evidence="1">Belongs to the UPF0102 family.</text>
</comment>
<keyword evidence="2" id="KW-0540">Nuclease</keyword>
<dbReference type="InterPro" id="IPR011856">
    <property type="entry name" value="tRNA_endonuc-like_dom_sf"/>
</dbReference>
<name>A0A1I5KIP9_9PSEU</name>
<keyword evidence="2" id="KW-0255">Endonuclease</keyword>
<evidence type="ECO:0000313" key="2">
    <source>
        <dbReference type="EMBL" id="SFO84703.1"/>
    </source>
</evidence>
<dbReference type="AlphaFoldDB" id="A0A1I5KIP9"/>
<gene>
    <name evidence="2" type="ORF">SAMN05421810_101162</name>
</gene>
<keyword evidence="2" id="KW-0378">Hydrolase</keyword>
<evidence type="ECO:0000256" key="1">
    <source>
        <dbReference type="ARBA" id="ARBA00006738"/>
    </source>
</evidence>
<dbReference type="InterPro" id="IPR003509">
    <property type="entry name" value="UPF0102_YraN-like"/>
</dbReference>
<dbReference type="PANTHER" id="PTHR34039">
    <property type="entry name" value="UPF0102 PROTEIN YRAN"/>
    <property type="match status" value="1"/>
</dbReference>
<dbReference type="GO" id="GO:0004519">
    <property type="term" value="F:endonuclease activity"/>
    <property type="evidence" value="ECO:0007669"/>
    <property type="project" value="UniProtKB-KW"/>
</dbReference>
<dbReference type="Pfam" id="PF02021">
    <property type="entry name" value="UPF0102"/>
    <property type="match status" value="1"/>
</dbReference>
<keyword evidence="3" id="KW-1185">Reference proteome</keyword>
<dbReference type="STRING" id="587909.SAMN05421810_101162"/>
<dbReference type="SUPFAM" id="SSF52980">
    <property type="entry name" value="Restriction endonuclease-like"/>
    <property type="match status" value="1"/>
</dbReference>